<dbReference type="GO" id="GO:0022900">
    <property type="term" value="P:electron transport chain"/>
    <property type="evidence" value="ECO:0007669"/>
    <property type="project" value="InterPro"/>
</dbReference>
<dbReference type="InterPro" id="IPR006885">
    <property type="entry name" value="NADH_UbQ_FeS_4_mit-like"/>
</dbReference>
<keyword evidence="5" id="KW-0249">Electron transport</keyword>
<evidence type="ECO:0000256" key="6">
    <source>
        <dbReference type="ARBA" id="ARBA00023136"/>
    </source>
</evidence>
<protein>
    <recommendedName>
        <fullName evidence="10">ETC complex I subunit conserved region</fullName>
    </recommendedName>
</protein>
<dbReference type="RefSeq" id="WP_230365469.1">
    <property type="nucleotide sequence ID" value="NZ_JAJALK010000002.1"/>
</dbReference>
<keyword evidence="3" id="KW-0679">Respiratory chain</keyword>
<dbReference type="GO" id="GO:0016020">
    <property type="term" value="C:membrane"/>
    <property type="evidence" value="ECO:0007669"/>
    <property type="project" value="UniProtKB-SubCell"/>
</dbReference>
<accession>A0AAJ1WX00</accession>
<evidence type="ECO:0000313" key="9">
    <source>
        <dbReference type="Proteomes" id="UP001223420"/>
    </source>
</evidence>
<evidence type="ECO:0008006" key="10">
    <source>
        <dbReference type="Google" id="ProtNLM"/>
    </source>
</evidence>
<organism evidence="8 9">
    <name type="scientific">Methylobacterium brachiatum</name>
    <dbReference type="NCBI Taxonomy" id="269660"/>
    <lineage>
        <taxon>Bacteria</taxon>
        <taxon>Pseudomonadati</taxon>
        <taxon>Pseudomonadota</taxon>
        <taxon>Alphaproteobacteria</taxon>
        <taxon>Hyphomicrobiales</taxon>
        <taxon>Methylobacteriaceae</taxon>
        <taxon>Methylobacterium</taxon>
    </lineage>
</organism>
<comment type="subcellular location">
    <subcellularLocation>
        <location evidence="1">Membrane</location>
    </subcellularLocation>
</comment>
<evidence type="ECO:0000256" key="4">
    <source>
        <dbReference type="ARBA" id="ARBA00022946"/>
    </source>
</evidence>
<evidence type="ECO:0000256" key="1">
    <source>
        <dbReference type="ARBA" id="ARBA00004370"/>
    </source>
</evidence>
<evidence type="ECO:0000256" key="5">
    <source>
        <dbReference type="ARBA" id="ARBA00022982"/>
    </source>
</evidence>
<dbReference type="AlphaFoldDB" id="A0AAJ1WX00"/>
<comment type="caution">
    <text evidence="8">The sequence shown here is derived from an EMBL/GenBank/DDBJ whole genome shotgun (WGS) entry which is preliminary data.</text>
</comment>
<keyword evidence="4" id="KW-0809">Transit peptide</keyword>
<dbReference type="EMBL" id="JAUSWL010000006">
    <property type="protein sequence ID" value="MDQ0544857.1"/>
    <property type="molecule type" value="Genomic_DNA"/>
</dbReference>
<proteinExistence type="predicted"/>
<dbReference type="Proteomes" id="UP001223420">
    <property type="component" value="Unassembled WGS sequence"/>
</dbReference>
<dbReference type="Pfam" id="PF04800">
    <property type="entry name" value="NDUS4"/>
    <property type="match status" value="1"/>
</dbReference>
<evidence type="ECO:0000256" key="7">
    <source>
        <dbReference type="SAM" id="MobiDB-lite"/>
    </source>
</evidence>
<evidence type="ECO:0000256" key="3">
    <source>
        <dbReference type="ARBA" id="ARBA00022660"/>
    </source>
</evidence>
<dbReference type="InterPro" id="IPR038532">
    <property type="entry name" value="NDUFS4-like_sf"/>
</dbReference>
<feature type="compositionally biased region" description="Basic and acidic residues" evidence="7">
    <location>
        <begin position="121"/>
        <end position="131"/>
    </location>
</feature>
<keyword evidence="6" id="KW-0472">Membrane</keyword>
<evidence type="ECO:0000313" key="8">
    <source>
        <dbReference type="EMBL" id="MDQ0544857.1"/>
    </source>
</evidence>
<gene>
    <name evidence="8" type="ORF">QO001_003793</name>
</gene>
<keyword evidence="2" id="KW-0813">Transport</keyword>
<dbReference type="Gene3D" id="3.30.160.190">
    <property type="entry name" value="atu1810 like domain"/>
    <property type="match status" value="1"/>
</dbReference>
<reference evidence="8" key="1">
    <citation type="submission" date="2023-07" db="EMBL/GenBank/DDBJ databases">
        <title>Genomic Encyclopedia of Type Strains, Phase IV (KMG-IV): sequencing the most valuable type-strain genomes for metagenomic binning, comparative biology and taxonomic classification.</title>
        <authorList>
            <person name="Goeker M."/>
        </authorList>
    </citation>
    <scope>NUCLEOTIDE SEQUENCE</scope>
    <source>
        <strain evidence="8">DSM 19569</strain>
    </source>
</reference>
<feature type="region of interest" description="Disordered" evidence="7">
    <location>
        <begin position="97"/>
        <end position="131"/>
    </location>
</feature>
<evidence type="ECO:0000256" key="2">
    <source>
        <dbReference type="ARBA" id="ARBA00022448"/>
    </source>
</evidence>
<sequence length="251" mass="27478">MQTTIQDRVIGLGHNNPPAFIATAPWLAGRKALIRRQQRPVETSGRAREGTWVLTFARETPPEIEPLMGWTGGSDPLATDVRLTFPTRAQAIAYAERQGLDYDADPDPAEAPRKRPVGAARSDDRRHPERAPLRVVLGRKQAPAAPPDFPDGPELERALVNPAAVFATPSAVLNHPRLLREGKREILRRWAWDEYLKEVAAAEGMAEGEPSQLEAVKAALLALGETWRPKPSAPAVAVPVPQEDEEMVLAA</sequence>
<name>A0AAJ1WX00_9HYPH</name>